<keyword evidence="5" id="KW-0564">Palmitate</keyword>
<evidence type="ECO:0000256" key="1">
    <source>
        <dbReference type="ARBA" id="ARBA00004193"/>
    </source>
</evidence>
<dbReference type="Pfam" id="PF16708">
    <property type="entry name" value="LppA"/>
    <property type="match status" value="1"/>
</dbReference>
<reference evidence="9" key="1">
    <citation type="journal article" date="2019" name="Int. J. Syst. Evol. Microbiol.">
        <title>The Global Catalogue of Microorganisms (GCM) 10K type strain sequencing project: providing services to taxonomists for standard genome sequencing and annotation.</title>
        <authorList>
            <consortium name="The Broad Institute Genomics Platform"/>
            <consortium name="The Broad Institute Genome Sequencing Center for Infectious Disease"/>
            <person name="Wu L."/>
            <person name="Ma J."/>
        </authorList>
    </citation>
    <scope>NUCLEOTIDE SEQUENCE [LARGE SCALE GENOMIC DNA]</scope>
    <source>
        <strain evidence="9">JCM 9687</strain>
    </source>
</reference>
<protein>
    <recommendedName>
        <fullName evidence="10">Lipoprotein</fullName>
    </recommendedName>
</protein>
<dbReference type="Gene3D" id="3.30.2030.20">
    <property type="match status" value="1"/>
</dbReference>
<evidence type="ECO:0000313" key="9">
    <source>
        <dbReference type="Proteomes" id="UP001500483"/>
    </source>
</evidence>
<name>A0ABP6RUR3_9PSEU</name>
<evidence type="ECO:0000256" key="4">
    <source>
        <dbReference type="ARBA" id="ARBA00023136"/>
    </source>
</evidence>
<comment type="subcellular location">
    <subcellularLocation>
        <location evidence="1">Cell membrane</location>
        <topology evidence="1">Lipid-anchor</topology>
    </subcellularLocation>
</comment>
<dbReference type="PROSITE" id="PS51257">
    <property type="entry name" value="PROKAR_LIPOPROTEIN"/>
    <property type="match status" value="1"/>
</dbReference>
<feature type="region of interest" description="Disordered" evidence="7">
    <location>
        <begin position="157"/>
        <end position="180"/>
    </location>
</feature>
<organism evidence="8 9">
    <name type="scientific">Saccharopolyspora gregorii</name>
    <dbReference type="NCBI Taxonomy" id="33914"/>
    <lineage>
        <taxon>Bacteria</taxon>
        <taxon>Bacillati</taxon>
        <taxon>Actinomycetota</taxon>
        <taxon>Actinomycetes</taxon>
        <taxon>Pseudonocardiales</taxon>
        <taxon>Pseudonocardiaceae</taxon>
        <taxon>Saccharopolyspora</taxon>
    </lineage>
</organism>
<evidence type="ECO:0000256" key="3">
    <source>
        <dbReference type="ARBA" id="ARBA00022729"/>
    </source>
</evidence>
<evidence type="ECO:0008006" key="10">
    <source>
        <dbReference type="Google" id="ProtNLM"/>
    </source>
</evidence>
<accession>A0ABP6RUR3</accession>
<dbReference type="Proteomes" id="UP001500483">
    <property type="component" value="Unassembled WGS sequence"/>
</dbReference>
<keyword evidence="4" id="KW-0472">Membrane</keyword>
<sequence>MKRIAVIGALLLSVTSCGNELVSEWGGSMDDQEAELMQRPSIEEVHQRYSEMDAKLKQELGAAFPWMQWERVRDPNRASCADFDAYKDDAEGWTLGIWGTQGNIPDAEWPRAQQIFAEVTGEYGFTPPRILADRPAQHDVTTSDRYGATYKFGSGKRTSFSGSTGCHLPQAAKDKLQNPS</sequence>
<comment type="caution">
    <text evidence="8">The sequence shown here is derived from an EMBL/GenBank/DDBJ whole genome shotgun (WGS) entry which is preliminary data.</text>
</comment>
<dbReference type="InterPro" id="IPR032018">
    <property type="entry name" value="LppA/LppB/LprP"/>
</dbReference>
<proteinExistence type="predicted"/>
<dbReference type="EMBL" id="BAAAYK010000038">
    <property type="protein sequence ID" value="GAA3360706.1"/>
    <property type="molecule type" value="Genomic_DNA"/>
</dbReference>
<evidence type="ECO:0000256" key="6">
    <source>
        <dbReference type="ARBA" id="ARBA00023288"/>
    </source>
</evidence>
<evidence type="ECO:0000256" key="2">
    <source>
        <dbReference type="ARBA" id="ARBA00022475"/>
    </source>
</evidence>
<gene>
    <name evidence="8" type="ORF">GCM10020366_41820</name>
</gene>
<evidence type="ECO:0000256" key="5">
    <source>
        <dbReference type="ARBA" id="ARBA00023139"/>
    </source>
</evidence>
<keyword evidence="3" id="KW-0732">Signal</keyword>
<evidence type="ECO:0000313" key="8">
    <source>
        <dbReference type="EMBL" id="GAA3360706.1"/>
    </source>
</evidence>
<keyword evidence="9" id="KW-1185">Reference proteome</keyword>
<evidence type="ECO:0000256" key="7">
    <source>
        <dbReference type="SAM" id="MobiDB-lite"/>
    </source>
</evidence>
<keyword evidence="6" id="KW-0449">Lipoprotein</keyword>
<keyword evidence="2" id="KW-1003">Cell membrane</keyword>